<evidence type="ECO:0000313" key="1">
    <source>
        <dbReference type="EMBL" id="CCA15115.1"/>
    </source>
</evidence>
<dbReference type="HOGENOM" id="CLU_035378_0_0_1"/>
<protein>
    <submittedName>
        <fullName evidence="1">Uncharacterized protein AlNc14C8G1109</fullName>
    </submittedName>
</protein>
<dbReference type="AlphaFoldDB" id="F0W236"/>
<reference evidence="1" key="2">
    <citation type="submission" date="2011-02" db="EMBL/GenBank/DDBJ databases">
        <authorList>
            <person name="MacLean D."/>
        </authorList>
    </citation>
    <scope>NUCLEOTIDE SEQUENCE</scope>
</reference>
<proteinExistence type="predicted"/>
<accession>F0W236</accession>
<name>F0W236_9STRA</name>
<organism evidence="1">
    <name type="scientific">Albugo laibachii Nc14</name>
    <dbReference type="NCBI Taxonomy" id="890382"/>
    <lineage>
        <taxon>Eukaryota</taxon>
        <taxon>Sar</taxon>
        <taxon>Stramenopiles</taxon>
        <taxon>Oomycota</taxon>
        <taxon>Peronosporomycetes</taxon>
        <taxon>Albuginales</taxon>
        <taxon>Albuginaceae</taxon>
        <taxon>Albugo</taxon>
    </lineage>
</organism>
<sequence>MSSNREVLMQLYERLQSDLSEPDAYDCLSEIAEVTCLIQARKESLFWADSCSLAWRTINKFASDDQSSVDATMLRAWTFAFMKPFLLILEKSRHHLAPAGSQEYLQKQKVLAAFLLHLLSLEVIRMKSVESKDYCLTILDILIKTGLNCYTVIATIRFRRLIQNKLTSLSPQSDDSLLSSSDEECMHYPNDVEVPKVIRRTIEDFGDKLQVTFFEDSMFDSDDFIAWSSAGILRLTYYAWVESKDAYKVDDIDPYTWLYVASAVVELYLEHEDLEMRKCGIEIARNVLETCPNNQLAIYQESTLIGKTDDQHQELWLSDLIQRLTSTMIQFHDERDRSFSLKALQSLLATIQLESRCKLLMKLTLSCPYANIGAVFIDKVRSDTVNVWKTLSSLPDIWLRDIPQFLSQILHSINARDLDTCTELACSCLSLLRFIKLRDQANETGIQNGVLYTQLSIELVLLQKKLKIMMEEEQSDPQSSKAVSREWINSRPYLLNAALDSSLALFQAC</sequence>
<reference evidence="1" key="1">
    <citation type="journal article" date="2011" name="PLoS Biol.">
        <title>Gene gain and loss during evolution of obligate parasitism in the white rust pathogen of Arabidopsis thaliana.</title>
        <authorList>
            <person name="Kemen E."/>
            <person name="Gardiner A."/>
            <person name="Schultz-Larsen T."/>
            <person name="Kemen A.C."/>
            <person name="Balmuth A.L."/>
            <person name="Robert-Seilaniantz A."/>
            <person name="Bailey K."/>
            <person name="Holub E."/>
            <person name="Studholme D.J."/>
            <person name="Maclean D."/>
            <person name="Jones J.D."/>
        </authorList>
    </citation>
    <scope>NUCLEOTIDE SEQUENCE</scope>
</reference>
<dbReference type="EMBL" id="FR824053">
    <property type="protein sequence ID" value="CCA15115.1"/>
    <property type="molecule type" value="Genomic_DNA"/>
</dbReference>
<gene>
    <name evidence="1" type="primary">AlNc14C8G1109</name>
    <name evidence="1" type="ORF">ALNC14_012580</name>
</gene>